<proteinExistence type="predicted"/>
<accession>A0A811G4J4</accession>
<dbReference type="EMBL" id="CADDAV010000035">
    <property type="protein sequence ID" value="CAB0623874.1"/>
    <property type="molecule type" value="Genomic_DNA"/>
</dbReference>
<dbReference type="Proteomes" id="UP000480222">
    <property type="component" value="Unassembled WGS sequence"/>
</dbReference>
<comment type="caution">
    <text evidence="1">The sequence shown here is derived from an EMBL/GenBank/DDBJ whole genome shotgun (WGS) entry which is preliminary data.</text>
</comment>
<organism evidence="1 2">
    <name type="scientific">Corynebacterium diphtheriae</name>
    <dbReference type="NCBI Taxonomy" id="1717"/>
    <lineage>
        <taxon>Bacteria</taxon>
        <taxon>Bacillati</taxon>
        <taxon>Actinomycetota</taxon>
        <taxon>Actinomycetes</taxon>
        <taxon>Mycobacteriales</taxon>
        <taxon>Corynebacteriaceae</taxon>
        <taxon>Corynebacterium</taxon>
    </lineage>
</organism>
<dbReference type="AlphaFoldDB" id="A0A811G4J4"/>
<protein>
    <submittedName>
        <fullName evidence="1">Uncharacterized protein</fullName>
    </submittedName>
</protein>
<reference evidence="1 2" key="1">
    <citation type="submission" date="2020-02" db="EMBL/GenBank/DDBJ databases">
        <authorList>
            <person name="Brisse S."/>
        </authorList>
    </citation>
    <scope>NUCLEOTIDE SEQUENCE [LARGE SCALE GENOMIC DNA]</scope>
    <source>
        <strain evidence="1">CIP107547</strain>
    </source>
</reference>
<evidence type="ECO:0000313" key="1">
    <source>
        <dbReference type="EMBL" id="CAB0623874.1"/>
    </source>
</evidence>
<gene>
    <name evidence="1" type="ORF">CIP107547_02455</name>
</gene>
<sequence length="160" mass="16454">MLVLGHVVFAGWGAGEWQDFGGDASEAGCGKFGGVVFYDLAGTLCLLFGVGASGVDRGAVLRSGVVALSVALGGVVCFHSFDHEFVEGDLCWVVDDFDDFGVVGASGAGFAVGGVRCDSTGEAYGGVHHAWGFPEQFFCSPVAADTYIYGFGAWLTSKSS</sequence>
<name>A0A811G4J4_CORDP</name>
<evidence type="ECO:0000313" key="2">
    <source>
        <dbReference type="Proteomes" id="UP000480222"/>
    </source>
</evidence>